<dbReference type="GO" id="GO:0003824">
    <property type="term" value="F:catalytic activity"/>
    <property type="evidence" value="ECO:0007669"/>
    <property type="project" value="InterPro"/>
</dbReference>
<gene>
    <name evidence="1" type="ORF">Q664_03580</name>
</gene>
<proteinExistence type="predicted"/>
<dbReference type="AlphaFoldDB" id="A0A084T0R1"/>
<dbReference type="EMBL" id="JPMI01000019">
    <property type="protein sequence ID" value="KFA94296.1"/>
    <property type="molecule type" value="Genomic_DNA"/>
</dbReference>
<dbReference type="RefSeq" id="WP_043389831.1">
    <property type="nucleotide sequence ID" value="NZ_JPMI01000019.1"/>
</dbReference>
<reference evidence="1 2" key="1">
    <citation type="submission" date="2014-07" db="EMBL/GenBank/DDBJ databases">
        <title>Draft Genome Sequence of Gephyronic Acid Producer, Cystobacter violaceus Strain Cb vi76.</title>
        <authorList>
            <person name="Stevens D.C."/>
            <person name="Young J."/>
            <person name="Carmichael R."/>
            <person name="Tan J."/>
            <person name="Taylor R.E."/>
        </authorList>
    </citation>
    <scope>NUCLEOTIDE SEQUENCE [LARGE SCALE GENOMIC DNA]</scope>
    <source>
        <strain evidence="1 2">Cb vi76</strain>
    </source>
</reference>
<dbReference type="Pfam" id="PF13384">
    <property type="entry name" value="HTH_23"/>
    <property type="match status" value="1"/>
</dbReference>
<protein>
    <submittedName>
        <fullName evidence="1">Uncharacterized protein</fullName>
    </submittedName>
</protein>
<organism evidence="1 2">
    <name type="scientific">Archangium violaceum Cb vi76</name>
    <dbReference type="NCBI Taxonomy" id="1406225"/>
    <lineage>
        <taxon>Bacteria</taxon>
        <taxon>Pseudomonadati</taxon>
        <taxon>Myxococcota</taxon>
        <taxon>Myxococcia</taxon>
        <taxon>Myxococcales</taxon>
        <taxon>Cystobacterineae</taxon>
        <taxon>Archangiaceae</taxon>
        <taxon>Archangium</taxon>
    </lineage>
</organism>
<dbReference type="Proteomes" id="UP000028547">
    <property type="component" value="Unassembled WGS sequence"/>
</dbReference>
<dbReference type="InterPro" id="IPR011034">
    <property type="entry name" value="Formyl_transferase-like_C_sf"/>
</dbReference>
<name>A0A084T0R1_9BACT</name>
<evidence type="ECO:0000313" key="2">
    <source>
        <dbReference type="Proteomes" id="UP000028547"/>
    </source>
</evidence>
<accession>A0A084T0R1</accession>
<sequence length="251" mass="27553">MAELLLNTAICYVGGHPHRFTELEFYFTRPDHPDPFTHGDPMQCERGRWYFHRAGSQYRGGSYKGLDIAIGEPGAPGGILIRGMEQLGEDSRLLDGPSLCVDHILALTGHASIASLVSTFSRGVDPEPPGDSPLYVVLDSPPAPARRVYASARVGLTLKRGTSEERVRFLSRPYRFLTEPARIKKGRLHVAVALHAQGHPAEEVARLTGSSVSQVRRYIAQYEAGRSRAPAEFARDLSTDETCQLLGACSR</sequence>
<comment type="caution">
    <text evidence="1">The sequence shown here is derived from an EMBL/GenBank/DDBJ whole genome shotgun (WGS) entry which is preliminary data.</text>
</comment>
<evidence type="ECO:0000313" key="1">
    <source>
        <dbReference type="EMBL" id="KFA94296.1"/>
    </source>
</evidence>
<dbReference type="SUPFAM" id="SSF50486">
    <property type="entry name" value="FMT C-terminal domain-like"/>
    <property type="match status" value="1"/>
</dbReference>